<comment type="caution">
    <text evidence="1">The sequence shown here is derived from an EMBL/GenBank/DDBJ whole genome shotgun (WGS) entry which is preliminary data.</text>
</comment>
<dbReference type="RefSeq" id="WP_290230814.1">
    <property type="nucleotide sequence ID" value="NZ_JAUFPZ010000002.1"/>
</dbReference>
<name>A0ABV8HB16_9FLAO</name>
<evidence type="ECO:0000313" key="2">
    <source>
        <dbReference type="Proteomes" id="UP001595793"/>
    </source>
</evidence>
<proteinExistence type="predicted"/>
<dbReference type="EMBL" id="JBHSAS010000031">
    <property type="protein sequence ID" value="MFC4029314.1"/>
    <property type="molecule type" value="Genomic_DNA"/>
</dbReference>
<keyword evidence="2" id="KW-1185">Reference proteome</keyword>
<organism evidence="1 2">
    <name type="scientific">Zunongwangia endophytica</name>
    <dbReference type="NCBI Taxonomy" id="1808945"/>
    <lineage>
        <taxon>Bacteria</taxon>
        <taxon>Pseudomonadati</taxon>
        <taxon>Bacteroidota</taxon>
        <taxon>Flavobacteriia</taxon>
        <taxon>Flavobacteriales</taxon>
        <taxon>Flavobacteriaceae</taxon>
        <taxon>Zunongwangia</taxon>
    </lineage>
</organism>
<protein>
    <submittedName>
        <fullName evidence="1">Uncharacterized protein</fullName>
    </submittedName>
</protein>
<sequence length="136" mass="15853">MDTIKVWMNLSQCMFQGIEKLKITRQGDSITIQPEFAESAFIGTEFKKSKPILLSVNDTIWKFNDFIKKNKNRLETDSLKYGRMQITLNKERLNFMTEGLGDSAKFMIEYCNTMKNIMPNSDYHIYAGTDITIEEE</sequence>
<accession>A0ABV8HB16</accession>
<reference evidence="2" key="1">
    <citation type="journal article" date="2019" name="Int. J. Syst. Evol. Microbiol.">
        <title>The Global Catalogue of Microorganisms (GCM) 10K type strain sequencing project: providing services to taxonomists for standard genome sequencing and annotation.</title>
        <authorList>
            <consortium name="The Broad Institute Genomics Platform"/>
            <consortium name="The Broad Institute Genome Sequencing Center for Infectious Disease"/>
            <person name="Wu L."/>
            <person name="Ma J."/>
        </authorList>
    </citation>
    <scope>NUCLEOTIDE SEQUENCE [LARGE SCALE GENOMIC DNA]</scope>
    <source>
        <strain evidence="2">CECT 9128</strain>
    </source>
</reference>
<dbReference type="Proteomes" id="UP001595793">
    <property type="component" value="Unassembled WGS sequence"/>
</dbReference>
<evidence type="ECO:0000313" key="1">
    <source>
        <dbReference type="EMBL" id="MFC4029314.1"/>
    </source>
</evidence>
<gene>
    <name evidence="1" type="ORF">ACFOS1_17985</name>
</gene>